<dbReference type="EMBL" id="AKGD01000001">
    <property type="protein sequence ID" value="EIT71168.1"/>
    <property type="molecule type" value="Genomic_DNA"/>
</dbReference>
<dbReference type="GO" id="GO:0016787">
    <property type="term" value="F:hydrolase activity"/>
    <property type="evidence" value="ECO:0007669"/>
    <property type="project" value="UniProtKB-KW"/>
</dbReference>
<name>I8TC14_9GAMM</name>
<organism evidence="2 3">
    <name type="scientific">Hydrocarboniphaga effusa AP103</name>
    <dbReference type="NCBI Taxonomy" id="1172194"/>
    <lineage>
        <taxon>Bacteria</taxon>
        <taxon>Pseudomonadati</taxon>
        <taxon>Pseudomonadota</taxon>
        <taxon>Gammaproteobacteria</taxon>
        <taxon>Nevskiales</taxon>
        <taxon>Nevskiaceae</taxon>
        <taxon>Hydrocarboniphaga</taxon>
    </lineage>
</organism>
<evidence type="ECO:0000313" key="3">
    <source>
        <dbReference type="Proteomes" id="UP000003704"/>
    </source>
</evidence>
<dbReference type="Gene3D" id="3.40.50.1240">
    <property type="entry name" value="Phosphoglycerate mutase-like"/>
    <property type="match status" value="1"/>
</dbReference>
<dbReference type="InterPro" id="IPR029033">
    <property type="entry name" value="His_PPase_superfam"/>
</dbReference>
<dbReference type="AlphaFoldDB" id="I8TC14"/>
<dbReference type="SMART" id="SM00855">
    <property type="entry name" value="PGAM"/>
    <property type="match status" value="1"/>
</dbReference>
<keyword evidence="3" id="KW-1185">Reference proteome</keyword>
<dbReference type="InterPro" id="IPR013078">
    <property type="entry name" value="His_Pase_superF_clade-1"/>
</dbReference>
<dbReference type="CDD" id="cd07040">
    <property type="entry name" value="HP"/>
    <property type="match status" value="1"/>
</dbReference>
<dbReference type="Proteomes" id="UP000003704">
    <property type="component" value="Unassembled WGS sequence"/>
</dbReference>
<evidence type="ECO:0000313" key="2">
    <source>
        <dbReference type="EMBL" id="EIT71168.1"/>
    </source>
</evidence>
<dbReference type="InterPro" id="IPR051021">
    <property type="entry name" value="Mito_Ser/Thr_phosphatase"/>
</dbReference>
<reference evidence="2 3" key="1">
    <citation type="journal article" date="2012" name="J. Bacteriol.">
        <title>Genome Sequence of n-Alkane-Degrading Hydrocarboniphaga effusa Strain AP103T (ATCC BAA-332T).</title>
        <authorList>
            <person name="Chang H.K."/>
            <person name="Zylstra G.J."/>
            <person name="Chae J.C."/>
        </authorList>
    </citation>
    <scope>NUCLEOTIDE SEQUENCE [LARGE SCALE GENOMIC DNA]</scope>
    <source>
        <strain evidence="2 3">AP103</strain>
    </source>
</reference>
<comment type="caution">
    <text evidence="2">The sequence shown here is derived from an EMBL/GenBank/DDBJ whole genome shotgun (WGS) entry which is preliminary data.</text>
</comment>
<dbReference type="STRING" id="1172194.WQQ_13050"/>
<evidence type="ECO:0000256" key="1">
    <source>
        <dbReference type="ARBA" id="ARBA00022801"/>
    </source>
</evidence>
<dbReference type="PANTHER" id="PTHR20935">
    <property type="entry name" value="PHOSPHOGLYCERATE MUTASE-RELATED"/>
    <property type="match status" value="1"/>
</dbReference>
<keyword evidence="1" id="KW-0378">Hydrolase</keyword>
<evidence type="ECO:0008006" key="4">
    <source>
        <dbReference type="Google" id="ProtNLM"/>
    </source>
</evidence>
<dbReference type="RefSeq" id="WP_007184259.1">
    <property type="nucleotide sequence ID" value="NZ_AKGD01000001.1"/>
</dbReference>
<gene>
    <name evidence="2" type="ORF">WQQ_13050</name>
</gene>
<proteinExistence type="predicted"/>
<dbReference type="SUPFAM" id="SSF53254">
    <property type="entry name" value="Phosphoglycerate mutase-like"/>
    <property type="match status" value="1"/>
</dbReference>
<protein>
    <recommendedName>
        <fullName evidence="4">Phosphoglycerate mutase</fullName>
    </recommendedName>
</protein>
<accession>I8TC14</accession>
<sequence>MSTLTLVRHGQASFDSHHYDQLSALGQRQAQATGAYFKARGEAFTAIYSGPRERQRQTALAITGALALPAAVVTNALDEFGEGSTLLEAASARTGVPLIENASVSRKDKLRLYGEQIGLWAADAVRVDGIPPVAEFRAGIKAWLDELTAAPGRGHNVLAVTSAGVIAVVIAELMQRPSAELGAMMSVIGNASFTRLIWTRDARVLHSYNQTAHLSAELASAM</sequence>
<dbReference type="Pfam" id="PF00300">
    <property type="entry name" value="His_Phos_1"/>
    <property type="match status" value="2"/>
</dbReference>
<dbReference type="PANTHER" id="PTHR20935:SF0">
    <property type="entry name" value="SERINE_THREONINE-PROTEIN PHOSPHATASE PGAM5, MITOCHONDRIAL"/>
    <property type="match status" value="1"/>
</dbReference>
<dbReference type="OrthoDB" id="280692at2"/>